<dbReference type="EMBL" id="JASVWF010000003">
    <property type="protein sequence ID" value="MDL5157609.1"/>
    <property type="molecule type" value="Genomic_DNA"/>
</dbReference>
<dbReference type="PROSITE" id="PS50943">
    <property type="entry name" value="HTH_CROC1"/>
    <property type="match status" value="1"/>
</dbReference>
<evidence type="ECO:0000259" key="2">
    <source>
        <dbReference type="PROSITE" id="PS50943"/>
    </source>
</evidence>
<dbReference type="InterPro" id="IPR010982">
    <property type="entry name" value="Lambda_DNA-bd_dom_sf"/>
</dbReference>
<keyword evidence="1" id="KW-0238">DNA-binding</keyword>
<dbReference type="PANTHER" id="PTHR36924">
    <property type="entry name" value="ANTITOXIN HIGA-1"/>
    <property type="match status" value="1"/>
</dbReference>
<dbReference type="Proteomes" id="UP001231924">
    <property type="component" value="Unassembled WGS sequence"/>
</dbReference>
<reference evidence="3 4" key="1">
    <citation type="submission" date="2023-06" db="EMBL/GenBank/DDBJ databases">
        <title>Actinomycetospora Odt1-22.</title>
        <authorList>
            <person name="Supong K."/>
        </authorList>
    </citation>
    <scope>NUCLEOTIDE SEQUENCE [LARGE SCALE GENOMIC DNA]</scope>
    <source>
        <strain evidence="3 4">Odt1-22</strain>
    </source>
</reference>
<dbReference type="SMART" id="SM00530">
    <property type="entry name" value="HTH_XRE"/>
    <property type="match status" value="1"/>
</dbReference>
<organism evidence="3 4">
    <name type="scientific">Actinomycetospora termitidis</name>
    <dbReference type="NCBI Taxonomy" id="3053470"/>
    <lineage>
        <taxon>Bacteria</taxon>
        <taxon>Bacillati</taxon>
        <taxon>Actinomycetota</taxon>
        <taxon>Actinomycetes</taxon>
        <taxon>Pseudonocardiales</taxon>
        <taxon>Pseudonocardiaceae</taxon>
        <taxon>Actinomycetospora</taxon>
    </lineage>
</organism>
<protein>
    <submittedName>
        <fullName evidence="3">HigA family addiction module antitoxin</fullName>
    </submittedName>
</protein>
<dbReference type="Pfam" id="PF01381">
    <property type="entry name" value="HTH_3"/>
    <property type="match status" value="1"/>
</dbReference>
<accession>A0ABT7MAC5</accession>
<dbReference type="CDD" id="cd00093">
    <property type="entry name" value="HTH_XRE"/>
    <property type="match status" value="1"/>
</dbReference>
<comment type="caution">
    <text evidence="3">The sequence shown here is derived from an EMBL/GenBank/DDBJ whole genome shotgun (WGS) entry which is preliminary data.</text>
</comment>
<dbReference type="Gene3D" id="1.10.260.40">
    <property type="entry name" value="lambda repressor-like DNA-binding domains"/>
    <property type="match status" value="1"/>
</dbReference>
<dbReference type="NCBIfam" id="TIGR02607">
    <property type="entry name" value="antidote_HigA"/>
    <property type="match status" value="1"/>
</dbReference>
<gene>
    <name evidence="3" type="ORF">QRT03_16705</name>
</gene>
<evidence type="ECO:0000313" key="3">
    <source>
        <dbReference type="EMBL" id="MDL5157609.1"/>
    </source>
</evidence>
<dbReference type="InterPro" id="IPR001387">
    <property type="entry name" value="Cro/C1-type_HTH"/>
</dbReference>
<evidence type="ECO:0000313" key="4">
    <source>
        <dbReference type="Proteomes" id="UP001231924"/>
    </source>
</evidence>
<dbReference type="RefSeq" id="WP_286054057.1">
    <property type="nucleotide sequence ID" value="NZ_JASVWF010000003.1"/>
</dbReference>
<dbReference type="SUPFAM" id="SSF47413">
    <property type="entry name" value="lambda repressor-like DNA-binding domains"/>
    <property type="match status" value="1"/>
</dbReference>
<dbReference type="InterPro" id="IPR013430">
    <property type="entry name" value="Toxin_antidote_HigA"/>
</dbReference>
<keyword evidence="4" id="KW-1185">Reference proteome</keyword>
<name>A0ABT7MAC5_9PSEU</name>
<sequence length="108" mass="11652">MTDLLPPTTPGEILAEEFLAPLCISQYKLARDIGVPRSRIAEIVAGTRAVSADTALRLARYFGLRDQYWLDAQAHHDLQVARDALSEGALAAIVPVQRDAGGGVAIRE</sequence>
<evidence type="ECO:0000256" key="1">
    <source>
        <dbReference type="ARBA" id="ARBA00023125"/>
    </source>
</evidence>
<dbReference type="PANTHER" id="PTHR36924:SF1">
    <property type="entry name" value="ANTITOXIN HIGA-1"/>
    <property type="match status" value="1"/>
</dbReference>
<proteinExistence type="predicted"/>
<feature type="domain" description="HTH cro/C1-type" evidence="2">
    <location>
        <begin position="24"/>
        <end position="69"/>
    </location>
</feature>